<dbReference type="AlphaFoldDB" id="A0A9Q0MI11"/>
<dbReference type="Proteomes" id="UP001142055">
    <property type="component" value="Chromosome 1"/>
</dbReference>
<gene>
    <name evidence="2" type="ORF">RDWZM_004464</name>
</gene>
<dbReference type="EMBL" id="JAPWDV010000001">
    <property type="protein sequence ID" value="KAJ6225919.1"/>
    <property type="molecule type" value="Genomic_DNA"/>
</dbReference>
<name>A0A9Q0MI11_BLOTA</name>
<comment type="caution">
    <text evidence="2">The sequence shown here is derived from an EMBL/GenBank/DDBJ whole genome shotgun (WGS) entry which is preliminary data.</text>
</comment>
<accession>A0A9Q0MI11</accession>
<feature type="compositionally biased region" description="Basic and acidic residues" evidence="1">
    <location>
        <begin position="1"/>
        <end position="21"/>
    </location>
</feature>
<organism evidence="2 3">
    <name type="scientific">Blomia tropicalis</name>
    <name type="common">Mite</name>
    <dbReference type="NCBI Taxonomy" id="40697"/>
    <lineage>
        <taxon>Eukaryota</taxon>
        <taxon>Metazoa</taxon>
        <taxon>Ecdysozoa</taxon>
        <taxon>Arthropoda</taxon>
        <taxon>Chelicerata</taxon>
        <taxon>Arachnida</taxon>
        <taxon>Acari</taxon>
        <taxon>Acariformes</taxon>
        <taxon>Sarcoptiformes</taxon>
        <taxon>Astigmata</taxon>
        <taxon>Glycyphagoidea</taxon>
        <taxon>Echimyopodidae</taxon>
        <taxon>Blomia</taxon>
    </lineage>
</organism>
<evidence type="ECO:0000313" key="2">
    <source>
        <dbReference type="EMBL" id="KAJ6225919.1"/>
    </source>
</evidence>
<reference evidence="2" key="1">
    <citation type="submission" date="2022-12" db="EMBL/GenBank/DDBJ databases">
        <title>Genome assemblies of Blomia tropicalis.</title>
        <authorList>
            <person name="Cui Y."/>
        </authorList>
    </citation>
    <scope>NUCLEOTIDE SEQUENCE</scope>
    <source>
        <tissue evidence="2">Adult mites</tissue>
    </source>
</reference>
<evidence type="ECO:0000256" key="1">
    <source>
        <dbReference type="SAM" id="MobiDB-lite"/>
    </source>
</evidence>
<proteinExistence type="predicted"/>
<sequence>MIGYKSDDESGSDRIGSDHHNQHQHHHKQTIDNLSVLQLALRKQRLTCLYLDPDLLLLKDMSQSKRWQDGRARSGSPIIVAKCNIRLVHDWFRLVIILDIDDFLLIDHAMMNGKTMGRAHSP</sequence>
<keyword evidence="3" id="KW-1185">Reference proteome</keyword>
<feature type="region of interest" description="Disordered" evidence="1">
    <location>
        <begin position="1"/>
        <end position="29"/>
    </location>
</feature>
<protein>
    <submittedName>
        <fullName evidence="2">Uncharacterized protein</fullName>
    </submittedName>
</protein>
<evidence type="ECO:0000313" key="3">
    <source>
        <dbReference type="Proteomes" id="UP001142055"/>
    </source>
</evidence>